<evidence type="ECO:0000313" key="1">
    <source>
        <dbReference type="EMBL" id="TKW61736.1"/>
    </source>
</evidence>
<evidence type="ECO:0000313" key="2">
    <source>
        <dbReference type="Proteomes" id="UP000320948"/>
    </source>
</evidence>
<organism evidence="1 2">
    <name type="scientific">Blastochloris viridis</name>
    <name type="common">Rhodopseudomonas viridis</name>
    <dbReference type="NCBI Taxonomy" id="1079"/>
    <lineage>
        <taxon>Bacteria</taxon>
        <taxon>Pseudomonadati</taxon>
        <taxon>Pseudomonadota</taxon>
        <taxon>Alphaproteobacteria</taxon>
        <taxon>Hyphomicrobiales</taxon>
        <taxon>Blastochloridaceae</taxon>
        <taxon>Blastochloris</taxon>
    </lineage>
</organism>
<reference evidence="1 2" key="1">
    <citation type="journal article" date="2017" name="Nat. Commun.">
        <title>In situ click chemistry generation of cyclooxygenase-2 inhibitors.</title>
        <authorList>
            <person name="Bhardwaj A."/>
            <person name="Kaur J."/>
            <person name="Wuest M."/>
            <person name="Wuest F."/>
        </authorList>
    </citation>
    <scope>NUCLEOTIDE SEQUENCE [LARGE SCALE GENOMIC DNA]</scope>
    <source>
        <strain evidence="1">S2_018_000_R2_106</strain>
    </source>
</reference>
<sequence length="88" mass="10248">MRKSIINILYRNVAANPDDIVKELRSDATLITGNWTPRWVAKAYAWVRHHPQVVNYQLKKLEKEKLIAEKNAQFTLTQLGQSQLSSHY</sequence>
<protein>
    <submittedName>
        <fullName evidence="1">Uncharacterized protein</fullName>
    </submittedName>
</protein>
<gene>
    <name evidence="1" type="ORF">DI628_03685</name>
</gene>
<dbReference type="EMBL" id="VAFM01000001">
    <property type="protein sequence ID" value="TKW61736.1"/>
    <property type="molecule type" value="Genomic_DNA"/>
</dbReference>
<proteinExistence type="predicted"/>
<dbReference type="AlphaFoldDB" id="A0A6N4R4N8"/>
<dbReference type="Proteomes" id="UP000320948">
    <property type="component" value="Unassembled WGS sequence"/>
</dbReference>
<comment type="caution">
    <text evidence="1">The sequence shown here is derived from an EMBL/GenBank/DDBJ whole genome shotgun (WGS) entry which is preliminary data.</text>
</comment>
<accession>A0A6N4R4N8</accession>
<name>A0A6N4R4N8_BLAVI</name>